<gene>
    <name evidence="1" type="ORF">RHMOL_Rhmol01G0007900</name>
</gene>
<organism evidence="1 2">
    <name type="scientific">Rhododendron molle</name>
    <name type="common">Chinese azalea</name>
    <name type="synonym">Azalea mollis</name>
    <dbReference type="NCBI Taxonomy" id="49168"/>
    <lineage>
        <taxon>Eukaryota</taxon>
        <taxon>Viridiplantae</taxon>
        <taxon>Streptophyta</taxon>
        <taxon>Embryophyta</taxon>
        <taxon>Tracheophyta</taxon>
        <taxon>Spermatophyta</taxon>
        <taxon>Magnoliopsida</taxon>
        <taxon>eudicotyledons</taxon>
        <taxon>Gunneridae</taxon>
        <taxon>Pentapetalae</taxon>
        <taxon>asterids</taxon>
        <taxon>Ericales</taxon>
        <taxon>Ericaceae</taxon>
        <taxon>Ericoideae</taxon>
        <taxon>Rhodoreae</taxon>
        <taxon>Rhododendron</taxon>
    </lineage>
</organism>
<protein>
    <submittedName>
        <fullName evidence="1">Uncharacterized protein</fullName>
    </submittedName>
</protein>
<accession>A0ACC0PYL5</accession>
<name>A0ACC0PYL5_RHOML</name>
<evidence type="ECO:0000313" key="1">
    <source>
        <dbReference type="EMBL" id="KAI8570107.1"/>
    </source>
</evidence>
<dbReference type="EMBL" id="CM046388">
    <property type="protein sequence ID" value="KAI8570107.1"/>
    <property type="molecule type" value="Genomic_DNA"/>
</dbReference>
<sequence>MQVPNEGHVAVLAFPFGTHATPLLTLVRRLSASAPNLKFSFINTSKSNQKVFSKIKPNDYQNIKPVNVDDGVPEGHVFSGNPLEAVELFLRAMPENFKNGLEGAVAETGVKITCLLTDAFFWFGANMAAEMGVPWVAYWTAAPCSVSVHMYTDVVRSTLKGKEENGDETLDFIPGMSAIRAKDLPAGIVHGKLEAPFNIMVHKMGQTLPRATALAINSFEEIDPTITNDLKSKLKMVLNIGPFDLAWPPKSFSDESGCIPWLDNHDKASVAYLSFGSLLTPPPNELIALGEALETQRVPFLWSFRDSSKLQLLEGFLGRTSTLGKVVPWTPQLQVLEHPSVGVFITHAGWNSVSESIAGGVPMICRPFFADQGLNSRLVEEVWKIGVSVEGGNFTKSATTKALELVFSSGKGREMRENIGNLKQKAKMAVGSDGSSTKNFTSLVKVVAGMSGGILRAQDLNIILRHYGNLNRWQELSQLFEWMRDNSRINSSSYSSYIKFMGKSCNLAKALEVFNGIKDEAMKNNVSICNSVLGCLVRGGKFESSIRLFYQMKQDGLIPDVFTYSTLLAGCAKVKNGYSKAIELVQELKSSGLQMDSVIYGTLIAVCASSNECDEAENYFYQMKDEGYSANLYHYSSLLNAYSVDGNFKKADMLVQDMKSAGLVPNKVILTTLLKVYVRGGLFEKSRELLTELEALGYAEDEMPYCLLMDGLVKAGQIVEAKSVFEEMKNKDVRSDGYSHSIMIAALCRSELFDEAKQLAHDFEATYNKYDLVIMNTMLCAYCRAGEMESVMKLMRKMDELAISPDRNTFHILIKYFCKEKLYLLAYRTVEDMHKKGHQVAEEHCSSLIFHLGITGALSEAFSVYNMLRYSKRTMSKALHEKILNILIGGRLLEEAYVIVKDNGKLISEPAKKEFATSFLKWGNINLLNDVIRAIHESGYKIDQGCLALRKQWCLDLFTMISEHGGWRWEDAKVVLIGNRLPSAVVALLCLTEISCGVNYELVMCTKKLVNQTAANRVLAQSNGSEGTTIQQGVLASAKVASYFQVVTKCSREQ</sequence>
<proteinExistence type="predicted"/>
<reference evidence="1" key="1">
    <citation type="submission" date="2022-02" db="EMBL/GenBank/DDBJ databases">
        <title>Plant Genome Project.</title>
        <authorList>
            <person name="Zhang R.-G."/>
        </authorList>
    </citation>
    <scope>NUCLEOTIDE SEQUENCE</scope>
    <source>
        <strain evidence="1">AT1</strain>
    </source>
</reference>
<keyword evidence="2" id="KW-1185">Reference proteome</keyword>
<comment type="caution">
    <text evidence="1">The sequence shown here is derived from an EMBL/GenBank/DDBJ whole genome shotgun (WGS) entry which is preliminary data.</text>
</comment>
<dbReference type="Proteomes" id="UP001062846">
    <property type="component" value="Chromosome 1"/>
</dbReference>
<evidence type="ECO:0000313" key="2">
    <source>
        <dbReference type="Proteomes" id="UP001062846"/>
    </source>
</evidence>